<dbReference type="Pfam" id="PF05577">
    <property type="entry name" value="Peptidase_S28"/>
    <property type="match status" value="1"/>
</dbReference>
<evidence type="ECO:0008006" key="9">
    <source>
        <dbReference type="Google" id="ProtNLM"/>
    </source>
</evidence>
<comment type="similarity">
    <text evidence="1">Belongs to the peptidase S28 family.</text>
</comment>
<evidence type="ECO:0000313" key="7">
    <source>
        <dbReference type="EMBL" id="KAL3847424.1"/>
    </source>
</evidence>
<evidence type="ECO:0000256" key="5">
    <source>
        <dbReference type="ARBA" id="ARBA00023180"/>
    </source>
</evidence>
<organism evidence="7 8">
    <name type="scientific">Sinanodonta woodiana</name>
    <name type="common">Chinese pond mussel</name>
    <name type="synonym">Anodonta woodiana</name>
    <dbReference type="NCBI Taxonomy" id="1069815"/>
    <lineage>
        <taxon>Eukaryota</taxon>
        <taxon>Metazoa</taxon>
        <taxon>Spiralia</taxon>
        <taxon>Lophotrochozoa</taxon>
        <taxon>Mollusca</taxon>
        <taxon>Bivalvia</taxon>
        <taxon>Autobranchia</taxon>
        <taxon>Heteroconchia</taxon>
        <taxon>Palaeoheterodonta</taxon>
        <taxon>Unionida</taxon>
        <taxon>Unionoidea</taxon>
        <taxon>Unionidae</taxon>
        <taxon>Unioninae</taxon>
        <taxon>Sinanodonta</taxon>
    </lineage>
</organism>
<gene>
    <name evidence="7" type="ORF">ACJMK2_018333</name>
</gene>
<protein>
    <recommendedName>
        <fullName evidence="9">Serine protease K12H4.7</fullName>
    </recommendedName>
</protein>
<dbReference type="InterPro" id="IPR042269">
    <property type="entry name" value="Ser_carbopepase_S28_SKS"/>
</dbReference>
<dbReference type="GO" id="GO:0008233">
    <property type="term" value="F:peptidase activity"/>
    <property type="evidence" value="ECO:0007669"/>
    <property type="project" value="UniProtKB-KW"/>
</dbReference>
<dbReference type="PANTHER" id="PTHR11010">
    <property type="entry name" value="PROTEASE S28 PRO-X CARBOXYPEPTIDASE-RELATED"/>
    <property type="match status" value="1"/>
</dbReference>
<dbReference type="InterPro" id="IPR029058">
    <property type="entry name" value="AB_hydrolase_fold"/>
</dbReference>
<feature type="chain" id="PRO_5044845109" description="Serine protease K12H4.7" evidence="6">
    <location>
        <begin position="24"/>
        <end position="507"/>
    </location>
</feature>
<dbReference type="AlphaFoldDB" id="A0ABD3UD43"/>
<evidence type="ECO:0000256" key="6">
    <source>
        <dbReference type="SAM" id="SignalP"/>
    </source>
</evidence>
<dbReference type="SUPFAM" id="SSF53474">
    <property type="entry name" value="alpha/beta-Hydrolases"/>
    <property type="match status" value="1"/>
</dbReference>
<keyword evidence="5" id="KW-0325">Glycoprotein</keyword>
<reference evidence="7 8" key="1">
    <citation type="submission" date="2024-11" db="EMBL/GenBank/DDBJ databases">
        <title>Chromosome-level genome assembly of the freshwater bivalve Anodonta woodiana.</title>
        <authorList>
            <person name="Chen X."/>
        </authorList>
    </citation>
    <scope>NUCLEOTIDE SEQUENCE [LARGE SCALE GENOMIC DNA]</scope>
    <source>
        <strain evidence="7">MN2024</strain>
        <tissue evidence="7">Gills</tissue>
    </source>
</reference>
<keyword evidence="2" id="KW-0645">Protease</keyword>
<sequence>MATAQCFVIFILLNFLFLPEIHCWIPIMLRGRPTGGMVGPPQPKGPANSSVPVELWFDFQLLDHFNATDQRRWSQRYFVNGNLYQSGGPIFLMLSGEAEADPAWLQYGAWIEYAKTHNAFLILLEHRFYGKSRPLGDLSLDSMQFLNSRQALADTAGFIGGMFSIRNKFNLTDNKVIVFGGGYAGSLAAWFRSKYPQFVDGVVASSAPVFAEVDFKEYLGVVSEVMGRSSPTCNNRTAEAIQMIFEWWGQPDKRTKMFTMYQLCDHINHDSIIEPYAFYNSLAYNFEIIGQYNNVNRVLEGLTDTYNNVTVDTLCNIMSDESRGPSIQRYADVNALLLKMFSKKCHDYKYDKLIADLKCTKWTDAVAEGVRQWLFQSCTEFGWYPSADWYGHQPFGDIFTMGFNYSCDQCASVFGRDYFCIAETGAQETNLYYGGFNMQLTRAAFPTGTNDPWHALAFNNTKLEDVVPIVIQGSAHCADMYTPTPQDPPQLTSAREKINSLIGRWIS</sequence>
<keyword evidence="4" id="KW-0378">Hydrolase</keyword>
<dbReference type="EMBL" id="JBJQND010000016">
    <property type="protein sequence ID" value="KAL3847424.1"/>
    <property type="molecule type" value="Genomic_DNA"/>
</dbReference>
<dbReference type="PANTHER" id="PTHR11010:SF117">
    <property type="entry name" value="SERINE PROTEASE 16"/>
    <property type="match status" value="1"/>
</dbReference>
<evidence type="ECO:0000256" key="1">
    <source>
        <dbReference type="ARBA" id="ARBA00011079"/>
    </source>
</evidence>
<name>A0ABD3UD43_SINWO</name>
<dbReference type="Proteomes" id="UP001634394">
    <property type="component" value="Unassembled WGS sequence"/>
</dbReference>
<dbReference type="Gene3D" id="1.20.120.980">
    <property type="entry name" value="Serine carboxypeptidase S28, SKS domain"/>
    <property type="match status" value="1"/>
</dbReference>
<feature type="signal peptide" evidence="6">
    <location>
        <begin position="1"/>
        <end position="23"/>
    </location>
</feature>
<dbReference type="GO" id="GO:0006508">
    <property type="term" value="P:proteolysis"/>
    <property type="evidence" value="ECO:0007669"/>
    <property type="project" value="UniProtKB-KW"/>
</dbReference>
<evidence type="ECO:0000256" key="2">
    <source>
        <dbReference type="ARBA" id="ARBA00022670"/>
    </source>
</evidence>
<proteinExistence type="inferred from homology"/>
<accession>A0ABD3UD43</accession>
<evidence type="ECO:0000313" key="8">
    <source>
        <dbReference type="Proteomes" id="UP001634394"/>
    </source>
</evidence>
<dbReference type="Gene3D" id="3.40.50.1820">
    <property type="entry name" value="alpha/beta hydrolase"/>
    <property type="match status" value="1"/>
</dbReference>
<keyword evidence="8" id="KW-1185">Reference proteome</keyword>
<dbReference type="InterPro" id="IPR008758">
    <property type="entry name" value="Peptidase_S28"/>
</dbReference>
<evidence type="ECO:0000256" key="4">
    <source>
        <dbReference type="ARBA" id="ARBA00022801"/>
    </source>
</evidence>
<comment type="caution">
    <text evidence="7">The sequence shown here is derived from an EMBL/GenBank/DDBJ whole genome shotgun (WGS) entry which is preliminary data.</text>
</comment>
<keyword evidence="3 6" id="KW-0732">Signal</keyword>
<evidence type="ECO:0000256" key="3">
    <source>
        <dbReference type="ARBA" id="ARBA00022729"/>
    </source>
</evidence>